<evidence type="ECO:0000313" key="1">
    <source>
        <dbReference type="EMBL" id="PYE13240.1"/>
    </source>
</evidence>
<comment type="caution">
    <text evidence="1">The sequence shown here is derived from an EMBL/GenBank/DDBJ whole genome shotgun (WGS) entry which is preliminary data.</text>
</comment>
<proteinExistence type="predicted"/>
<evidence type="ECO:0008006" key="3">
    <source>
        <dbReference type="Google" id="ProtNLM"/>
    </source>
</evidence>
<dbReference type="SUPFAM" id="SSF53213">
    <property type="entry name" value="LigB-like"/>
    <property type="match status" value="1"/>
</dbReference>
<dbReference type="RefSeq" id="WP_245938119.1">
    <property type="nucleotide sequence ID" value="NZ_QJSP01000017.1"/>
</dbReference>
<sequence>MAQVLVAAAFVPSAPVLVPELSGPGVAEILPIRDAAHAVCDQLAAQASRWVVVGIGDPAVPVAARGTFVGFGAGLEVEIDPQTPGDPDPSMPTSVLLAGWLVGAVDPRPQLTVTLVDAQTSAADSAELGRVLGAALASTDEPVGLLVVADGATTLGPKAPGGEQAGAAALQTVIDNALGSADLAALAALDEQACTALGVSGRAVWQLVAGAVAGAGVDRAALDGRLLVAAAPFGVGYVVARWDVRC</sequence>
<name>A0A318RDT3_WILLI</name>
<keyword evidence="2" id="KW-1185">Reference proteome</keyword>
<evidence type="ECO:0000313" key="2">
    <source>
        <dbReference type="Proteomes" id="UP000247591"/>
    </source>
</evidence>
<accession>A0A318RDT3</accession>
<gene>
    <name evidence="1" type="ORF">DFR67_11710</name>
</gene>
<dbReference type="AlphaFoldDB" id="A0A318RDT3"/>
<organism evidence="1 2">
    <name type="scientific">Williamsia limnetica</name>
    <dbReference type="NCBI Taxonomy" id="882452"/>
    <lineage>
        <taxon>Bacteria</taxon>
        <taxon>Bacillati</taxon>
        <taxon>Actinomycetota</taxon>
        <taxon>Actinomycetes</taxon>
        <taxon>Mycobacteriales</taxon>
        <taxon>Nocardiaceae</taxon>
        <taxon>Williamsia</taxon>
    </lineage>
</organism>
<dbReference type="EMBL" id="QJSP01000017">
    <property type="protein sequence ID" value="PYE13240.1"/>
    <property type="molecule type" value="Genomic_DNA"/>
</dbReference>
<dbReference type="Gene3D" id="3.40.830.10">
    <property type="entry name" value="LigB-like"/>
    <property type="match status" value="1"/>
</dbReference>
<dbReference type="Proteomes" id="UP000247591">
    <property type="component" value="Unassembled WGS sequence"/>
</dbReference>
<protein>
    <recommendedName>
        <fullName evidence="3">Aromatic ring-opening dioxygenase LigB subunit</fullName>
    </recommendedName>
</protein>
<reference evidence="1 2" key="1">
    <citation type="submission" date="2018-06" db="EMBL/GenBank/DDBJ databases">
        <title>Genomic Encyclopedia of Type Strains, Phase IV (KMG-IV): sequencing the most valuable type-strain genomes for metagenomic binning, comparative biology and taxonomic classification.</title>
        <authorList>
            <person name="Goeker M."/>
        </authorList>
    </citation>
    <scope>NUCLEOTIDE SEQUENCE [LARGE SCALE GENOMIC DNA]</scope>
    <source>
        <strain evidence="1 2">DSM 45521</strain>
    </source>
</reference>